<dbReference type="OrthoDB" id="538223at2759"/>
<dbReference type="PROSITE" id="PS50294">
    <property type="entry name" value="WD_REPEATS_REGION"/>
    <property type="match status" value="3"/>
</dbReference>
<dbReference type="Pfam" id="PF00400">
    <property type="entry name" value="WD40"/>
    <property type="match status" value="4"/>
</dbReference>
<keyword evidence="1 7" id="KW-0853">WD repeat</keyword>
<dbReference type="GO" id="GO:0003723">
    <property type="term" value="F:RNA binding"/>
    <property type="evidence" value="ECO:0007669"/>
    <property type="project" value="TreeGrafter"/>
</dbReference>
<dbReference type="EMBL" id="VIIS01000749">
    <property type="protein sequence ID" value="KAF0305455.1"/>
    <property type="molecule type" value="Genomic_DNA"/>
</dbReference>
<evidence type="ECO:0000256" key="6">
    <source>
        <dbReference type="ARBA" id="ARBA00040390"/>
    </source>
</evidence>
<feature type="repeat" description="WD" evidence="7">
    <location>
        <begin position="548"/>
        <end position="581"/>
    </location>
</feature>
<evidence type="ECO:0000256" key="5">
    <source>
        <dbReference type="ARBA" id="ARBA00038394"/>
    </source>
</evidence>
<evidence type="ECO:0000256" key="7">
    <source>
        <dbReference type="PROSITE-ProRule" id="PRU00221"/>
    </source>
</evidence>
<evidence type="ECO:0000313" key="10">
    <source>
        <dbReference type="Proteomes" id="UP000440578"/>
    </source>
</evidence>
<dbReference type="InterPro" id="IPR020472">
    <property type="entry name" value="WD40_PAC1"/>
</dbReference>
<proteinExistence type="inferred from homology"/>
<dbReference type="PRINTS" id="PR00320">
    <property type="entry name" value="GPROTEINBRPT"/>
</dbReference>
<feature type="compositionally biased region" description="Low complexity" evidence="8">
    <location>
        <begin position="157"/>
        <end position="175"/>
    </location>
</feature>
<feature type="compositionally biased region" description="Polar residues" evidence="8">
    <location>
        <begin position="131"/>
        <end position="150"/>
    </location>
</feature>
<keyword evidence="9" id="KW-0675">Receptor</keyword>
<keyword evidence="3" id="KW-0677">Repeat</keyword>
<feature type="region of interest" description="Disordered" evidence="8">
    <location>
        <begin position="1"/>
        <end position="175"/>
    </location>
</feature>
<dbReference type="CDD" id="cd00200">
    <property type="entry name" value="WD40"/>
    <property type="match status" value="1"/>
</dbReference>
<dbReference type="Gene3D" id="2.130.10.10">
    <property type="entry name" value="YVTN repeat-like/Quinoprotein amine dehydrogenase"/>
    <property type="match status" value="1"/>
</dbReference>
<dbReference type="GO" id="GO:0000387">
    <property type="term" value="P:spliceosomal snRNP assembly"/>
    <property type="evidence" value="ECO:0007669"/>
    <property type="project" value="TreeGrafter"/>
</dbReference>
<evidence type="ECO:0000256" key="1">
    <source>
        <dbReference type="ARBA" id="ARBA00022574"/>
    </source>
</evidence>
<feature type="repeat" description="WD" evidence="7">
    <location>
        <begin position="714"/>
        <end position="755"/>
    </location>
</feature>
<sequence>MPHSQQWKARQPAAAVRDAAARTAVKDRQVEPDWVGSSDSVPVGPSTGQRSSGEEDTTGEKRSYVSGTRFVDFDPTAAESERAQKASKSQAKLNKLEKPIKTPNIQKSAPLSNDVLSASDDRAGGKDASVNKDSTNFGADLSVNTDSNAAPANGIANSPSSSGTNSGSSSLLTSTEEPLAGVDQNSHVDSPVSSIQHTVTLDTVPLSGPSSGLEDKSNSSPNSSPDLDIGVYELRGCNCSRKYSKSAYLALNGTRSSCGMTADIRGAKQNVISFSFYGNASSVFFGGIEANLAKVPEIYPGWVVRVYNDINMSEPRQRELVCDVQCRYDNVDFCDVHDLPGLGDLSKKFGMIWRFMPLADDTVERFIVRDLDSLIGWRERAAVDDWIASNRTFHAMRDAPAHGTEILGGMWGGWNRYNSIYKRVRDRIIKVTQWRFKGLDQRVLTVVLWPLIQRHRDLIAHDSYLCYYYPMTRPFPTQRESPFDFVGSPNGKPMLRQGDTGDWVGTFEGHKGAVWGVALNSDASRVATGAADFTAKLWDAQTGSEMQGFQHKHIVKAVDFSPDSSLLLTGSNEKILRIFDLTKPDSDPQMFTGHTSNIKKVMFLPGGDTILSASDDKSVRVWDRRTGQVARSVELPAMPTDVEVHSDGSTLTVTHGKTVSFRSIESLDEVRVYTAPTQLFSASLHPSKSVYVCGGDDFIMYKFDYATGAEIEACKGHFGPVHIVRFSPDGELYASGSEDGTLRLWQTTVGKTYGLWKCVEATIEGKQEQTAA</sequence>
<dbReference type="AlphaFoldDB" id="A0A6A4WFF2"/>
<keyword evidence="10" id="KW-1185">Reference proteome</keyword>
<dbReference type="Proteomes" id="UP000440578">
    <property type="component" value="Unassembled WGS sequence"/>
</dbReference>
<feature type="repeat" description="WD" evidence="7">
    <location>
        <begin position="591"/>
        <end position="632"/>
    </location>
</feature>
<dbReference type="PANTHER" id="PTHR19877">
    <property type="entry name" value="EUKARYOTIC TRANSLATION INITIATION FACTOR 3 SUBUNIT I"/>
    <property type="match status" value="1"/>
</dbReference>
<evidence type="ECO:0000256" key="4">
    <source>
        <dbReference type="ARBA" id="ARBA00023187"/>
    </source>
</evidence>
<dbReference type="GO" id="GO:0016301">
    <property type="term" value="F:kinase activity"/>
    <property type="evidence" value="ECO:0007669"/>
    <property type="project" value="UniProtKB-KW"/>
</dbReference>
<evidence type="ECO:0000313" key="9">
    <source>
        <dbReference type="EMBL" id="KAF0305455.1"/>
    </source>
</evidence>
<keyword evidence="4" id="KW-0508">mRNA splicing</keyword>
<dbReference type="InterPro" id="IPR036322">
    <property type="entry name" value="WD40_repeat_dom_sf"/>
</dbReference>
<feature type="region of interest" description="Disordered" evidence="8">
    <location>
        <begin position="203"/>
        <end position="225"/>
    </location>
</feature>
<organism evidence="9 10">
    <name type="scientific">Amphibalanus amphitrite</name>
    <name type="common">Striped barnacle</name>
    <name type="synonym">Balanus amphitrite</name>
    <dbReference type="NCBI Taxonomy" id="1232801"/>
    <lineage>
        <taxon>Eukaryota</taxon>
        <taxon>Metazoa</taxon>
        <taxon>Ecdysozoa</taxon>
        <taxon>Arthropoda</taxon>
        <taxon>Crustacea</taxon>
        <taxon>Multicrustacea</taxon>
        <taxon>Cirripedia</taxon>
        <taxon>Thoracica</taxon>
        <taxon>Thoracicalcarea</taxon>
        <taxon>Balanomorpha</taxon>
        <taxon>Balanoidea</taxon>
        <taxon>Balanidae</taxon>
        <taxon>Amphibalaninae</taxon>
        <taxon>Amphibalanus</taxon>
    </lineage>
</organism>
<dbReference type="PROSITE" id="PS50082">
    <property type="entry name" value="WD_REPEATS_2"/>
    <property type="match status" value="4"/>
</dbReference>
<gene>
    <name evidence="9" type="primary">STRAP_1</name>
    <name evidence="9" type="ORF">FJT64_022891</name>
</gene>
<dbReference type="InterPro" id="IPR019775">
    <property type="entry name" value="WD40_repeat_CS"/>
</dbReference>
<dbReference type="GO" id="GO:0032797">
    <property type="term" value="C:SMN complex"/>
    <property type="evidence" value="ECO:0007669"/>
    <property type="project" value="TreeGrafter"/>
</dbReference>
<keyword evidence="2" id="KW-0507">mRNA processing</keyword>
<accession>A0A6A4WFF2</accession>
<evidence type="ECO:0000256" key="8">
    <source>
        <dbReference type="SAM" id="MobiDB-lite"/>
    </source>
</evidence>
<evidence type="ECO:0000256" key="2">
    <source>
        <dbReference type="ARBA" id="ARBA00022664"/>
    </source>
</evidence>
<dbReference type="SMART" id="SM00320">
    <property type="entry name" value="WD40"/>
    <property type="match status" value="5"/>
</dbReference>
<dbReference type="InterPro" id="IPR015943">
    <property type="entry name" value="WD40/YVTN_repeat-like_dom_sf"/>
</dbReference>
<feature type="repeat" description="WD" evidence="7">
    <location>
        <begin position="507"/>
        <end position="548"/>
    </location>
</feature>
<comment type="caution">
    <text evidence="9">The sequence shown here is derived from an EMBL/GenBank/DDBJ whole genome shotgun (WGS) entry which is preliminary data.</text>
</comment>
<dbReference type="SUPFAM" id="SSF50978">
    <property type="entry name" value="WD40 repeat-like"/>
    <property type="match status" value="1"/>
</dbReference>
<keyword evidence="9" id="KW-0808">Transferase</keyword>
<feature type="compositionally biased region" description="Polar residues" evidence="8">
    <location>
        <begin position="103"/>
        <end position="116"/>
    </location>
</feature>
<name>A0A6A4WFF2_AMPAM</name>
<dbReference type="PANTHER" id="PTHR19877:SF13">
    <property type="entry name" value="SERINE-THREONINE KINASE RECEPTOR-ASSOCIATED PROTEIN"/>
    <property type="match status" value="1"/>
</dbReference>
<dbReference type="InterPro" id="IPR001680">
    <property type="entry name" value="WD40_rpt"/>
</dbReference>
<protein>
    <recommendedName>
        <fullName evidence="6">Serine-threonine kinase receptor-associated protein</fullName>
    </recommendedName>
</protein>
<keyword evidence="9" id="KW-0418">Kinase</keyword>
<reference evidence="9 10" key="1">
    <citation type="submission" date="2019-07" db="EMBL/GenBank/DDBJ databases">
        <title>Draft genome assembly of a fouling barnacle, Amphibalanus amphitrite (Darwin, 1854): The first reference genome for Thecostraca.</title>
        <authorList>
            <person name="Kim W."/>
        </authorList>
    </citation>
    <scope>NUCLEOTIDE SEQUENCE [LARGE SCALE GENOMIC DNA]</scope>
    <source>
        <strain evidence="9">SNU_AA5</strain>
        <tissue evidence="9">Soma without cirri and trophi</tissue>
    </source>
</reference>
<feature type="compositionally biased region" description="Low complexity" evidence="8">
    <location>
        <begin position="9"/>
        <end position="23"/>
    </location>
</feature>
<feature type="compositionally biased region" description="Low complexity" evidence="8">
    <location>
        <begin position="32"/>
        <end position="46"/>
    </location>
</feature>
<comment type="similarity">
    <text evidence="5">Belongs to the WD repeat STRAP family.</text>
</comment>
<dbReference type="PROSITE" id="PS00678">
    <property type="entry name" value="WD_REPEATS_1"/>
    <property type="match status" value="1"/>
</dbReference>
<evidence type="ECO:0000256" key="3">
    <source>
        <dbReference type="ARBA" id="ARBA00022737"/>
    </source>
</evidence>